<comment type="caution">
    <text evidence="1">The sequence shown here is derived from an EMBL/GenBank/DDBJ whole genome shotgun (WGS) entry which is preliminary data.</text>
</comment>
<proteinExistence type="predicted"/>
<dbReference type="AlphaFoldDB" id="A0AAV5R122"/>
<dbReference type="Proteomes" id="UP001378960">
    <property type="component" value="Unassembled WGS sequence"/>
</dbReference>
<name>A0AAV5R122_PICKL</name>
<accession>A0AAV5R122</accession>
<keyword evidence="2" id="KW-1185">Reference proteome</keyword>
<evidence type="ECO:0000313" key="2">
    <source>
        <dbReference type="Proteomes" id="UP001378960"/>
    </source>
</evidence>
<gene>
    <name evidence="1" type="ORF">DAPK24_014780</name>
</gene>
<protein>
    <submittedName>
        <fullName evidence="1">Uncharacterized protein</fullName>
    </submittedName>
</protein>
<dbReference type="SUPFAM" id="SSF52047">
    <property type="entry name" value="RNI-like"/>
    <property type="match status" value="1"/>
</dbReference>
<evidence type="ECO:0000313" key="1">
    <source>
        <dbReference type="EMBL" id="GMM44903.1"/>
    </source>
</evidence>
<sequence length="666" mass="76696">MGTASYGNRSTTPRYLQIIKIIPSLPFELQSRIWNNVIFQNFDLSKIVDLFGHSDQIDYFLNLYFCSKVFIVSRFLGGQTYLSVETVRGSILINSEKFLKLMNLVKNGVIKIQKLAFQREIGDVLALNQQLFTLLESANKLCHVFYDQLEEYRRVNIITLNKIDFLSLSSLDNLTCFKMKELSGLLTIVLNIWNYPVDTKILMKNLMFFIKLKRLNSFTVTVLIDRNLQLPGYLFEALRKIALNGASISVHILDNSLTYQNMKFEWLVERLSDFCYYITDVNISLNSDTFIDLQPLDNYYCLERLKISVLHSNNKNGIFRVKNKQLKSLSLSYFDKNINYSMKGFPGLIGLNLTSCEVSENIMISIPQTLKFLILSNCYFEPKMKVILPPGLKHLTYEMKKSSSGFPNFSNFQDLALLNQLKLAISSALPQSFFNKLPQKLKIMIISADTLIDWLSMDFSNLKSITHFQIMGKSMEYDLKLLPPLVQYLNFKHDVSVFKNSLPATVEVLDISFSDLNIPISSSINEMIRNRNKLRKLVIKGNRDEYDFTRLDYGKLKAIEIHISYGKSNAKIKIKIGNIPITITNFLIFSDGKETILSVPKCELADHSKLSRIGILEGVTEMKESELPLINIGSGLEKLKIDNVSNRMRNENEKKKQKLKKFLRRH</sequence>
<organism evidence="1 2">
    <name type="scientific">Pichia kluyveri</name>
    <name type="common">Yeast</name>
    <dbReference type="NCBI Taxonomy" id="36015"/>
    <lineage>
        <taxon>Eukaryota</taxon>
        <taxon>Fungi</taxon>
        <taxon>Dikarya</taxon>
        <taxon>Ascomycota</taxon>
        <taxon>Saccharomycotina</taxon>
        <taxon>Pichiomycetes</taxon>
        <taxon>Pichiales</taxon>
        <taxon>Pichiaceae</taxon>
        <taxon>Pichia</taxon>
    </lineage>
</organism>
<reference evidence="1 2" key="1">
    <citation type="journal article" date="2023" name="Elife">
        <title>Identification of key yeast species and microbe-microbe interactions impacting larval growth of Drosophila in the wild.</title>
        <authorList>
            <person name="Mure A."/>
            <person name="Sugiura Y."/>
            <person name="Maeda R."/>
            <person name="Honda K."/>
            <person name="Sakurai N."/>
            <person name="Takahashi Y."/>
            <person name="Watada M."/>
            <person name="Katoh T."/>
            <person name="Gotoh A."/>
            <person name="Gotoh Y."/>
            <person name="Taniguchi I."/>
            <person name="Nakamura K."/>
            <person name="Hayashi T."/>
            <person name="Katayama T."/>
            <person name="Uemura T."/>
            <person name="Hattori Y."/>
        </authorList>
    </citation>
    <scope>NUCLEOTIDE SEQUENCE [LARGE SCALE GENOMIC DNA]</scope>
    <source>
        <strain evidence="1 2">PK-24</strain>
    </source>
</reference>
<dbReference type="EMBL" id="BTGB01000001">
    <property type="protein sequence ID" value="GMM44903.1"/>
    <property type="molecule type" value="Genomic_DNA"/>
</dbReference>